<protein>
    <submittedName>
        <fullName evidence="8">MFS transporter</fullName>
    </submittedName>
</protein>
<keyword evidence="2" id="KW-0813">Transport</keyword>
<reference evidence="8" key="2">
    <citation type="submission" date="2023-03" db="EMBL/GenBank/DDBJ databases">
        <authorList>
            <person name="Zhang Z."/>
        </authorList>
    </citation>
    <scope>NUCLEOTIDE SEQUENCE</scope>
    <source>
        <strain evidence="8">DSA</strain>
    </source>
</reference>
<keyword evidence="9" id="KW-1185">Reference proteome</keyword>
<feature type="domain" description="Major facilitator superfamily (MFS) profile" evidence="7">
    <location>
        <begin position="11"/>
        <end position="381"/>
    </location>
</feature>
<feature type="transmembrane region" description="Helical" evidence="6">
    <location>
        <begin position="209"/>
        <end position="233"/>
    </location>
</feature>
<dbReference type="PANTHER" id="PTHR23531">
    <property type="entry name" value="QUINOLENE RESISTANCE PROTEIN NORA"/>
    <property type="match status" value="1"/>
</dbReference>
<dbReference type="InterPro" id="IPR052714">
    <property type="entry name" value="MFS_Exporter"/>
</dbReference>
<dbReference type="PANTHER" id="PTHR23531:SF2">
    <property type="entry name" value="PERMEASE"/>
    <property type="match status" value="1"/>
</dbReference>
<dbReference type="PROSITE" id="PS50850">
    <property type="entry name" value="MFS"/>
    <property type="match status" value="1"/>
</dbReference>
<dbReference type="Proteomes" id="UP001172911">
    <property type="component" value="Unassembled WGS sequence"/>
</dbReference>
<evidence type="ECO:0000256" key="6">
    <source>
        <dbReference type="SAM" id="Phobius"/>
    </source>
</evidence>
<evidence type="ECO:0000313" key="8">
    <source>
        <dbReference type="EMBL" id="MDO7786623.1"/>
    </source>
</evidence>
<evidence type="ECO:0000313" key="9">
    <source>
        <dbReference type="Proteomes" id="UP001172911"/>
    </source>
</evidence>
<evidence type="ECO:0000256" key="5">
    <source>
        <dbReference type="ARBA" id="ARBA00023136"/>
    </source>
</evidence>
<evidence type="ECO:0000256" key="4">
    <source>
        <dbReference type="ARBA" id="ARBA00022989"/>
    </source>
</evidence>
<comment type="subcellular location">
    <subcellularLocation>
        <location evidence="1">Cell membrane</location>
        <topology evidence="1">Multi-pass membrane protein</topology>
    </subcellularLocation>
</comment>
<dbReference type="RefSeq" id="WP_304541688.1">
    <property type="nucleotide sequence ID" value="NZ_JARPTC010000006.1"/>
</dbReference>
<feature type="transmembrane region" description="Helical" evidence="6">
    <location>
        <begin position="330"/>
        <end position="352"/>
    </location>
</feature>
<dbReference type="InterPro" id="IPR011701">
    <property type="entry name" value="MFS"/>
</dbReference>
<dbReference type="InterPro" id="IPR036259">
    <property type="entry name" value="MFS_trans_sf"/>
</dbReference>
<evidence type="ECO:0000259" key="7">
    <source>
        <dbReference type="PROSITE" id="PS50850"/>
    </source>
</evidence>
<dbReference type="InterPro" id="IPR020846">
    <property type="entry name" value="MFS_dom"/>
</dbReference>
<keyword evidence="3 6" id="KW-0812">Transmembrane</keyword>
<feature type="transmembrane region" description="Helical" evidence="6">
    <location>
        <begin position="48"/>
        <end position="66"/>
    </location>
</feature>
<dbReference type="EMBL" id="JARPTC010000006">
    <property type="protein sequence ID" value="MDO7786623.1"/>
    <property type="molecule type" value="Genomic_DNA"/>
</dbReference>
<feature type="transmembrane region" description="Helical" evidence="6">
    <location>
        <begin position="272"/>
        <end position="290"/>
    </location>
</feature>
<sequence length="389" mass="42246">MSQGQSLWTKDFILICLTNLFIFTSFYFLLPTLPIFVTNVLQGNESNVGYIVGVLTITAVLVRPISGYMLDTVGRKSIIIFALLAFVLTTLAYNLVTSLVMLFMLRAIHGLSWGFATTGAGTIASDIVPASRRGEGMGYYGLANTLAMAVGPILSLFILARFGFHTLFTAGSVIAALGLVCVLTIKVSEDNLVKKKTKLTLNSFFEPRVYSLSLVMFFVTFTYGAIVSFITLYAKELSISNAGIFFLIYGISLLIVRPYAGKVFDAHGPNRIMAIGFLGMAISFILLFLAKGYLFFILSAVTMGIGFGIVQPTIQAMAINRVEPYRRGAATGTILTALDLGIGLGSMLLGVVSNKMGLSYMYLICSFIALIPFLVFYRQDAVKPSTQST</sequence>
<organism evidence="8 9">
    <name type="scientific">Desulforamulus aquiferis</name>
    <dbReference type="NCBI Taxonomy" id="1397668"/>
    <lineage>
        <taxon>Bacteria</taxon>
        <taxon>Bacillati</taxon>
        <taxon>Bacillota</taxon>
        <taxon>Clostridia</taxon>
        <taxon>Eubacteriales</taxon>
        <taxon>Peptococcaceae</taxon>
        <taxon>Desulforamulus</taxon>
    </lineage>
</organism>
<name>A0AAW7ZA84_9FIRM</name>
<keyword evidence="5 6" id="KW-0472">Membrane</keyword>
<evidence type="ECO:0000256" key="3">
    <source>
        <dbReference type="ARBA" id="ARBA00022692"/>
    </source>
</evidence>
<keyword evidence="4 6" id="KW-1133">Transmembrane helix</keyword>
<feature type="transmembrane region" description="Helical" evidence="6">
    <location>
        <begin position="166"/>
        <end position="188"/>
    </location>
</feature>
<feature type="transmembrane region" description="Helical" evidence="6">
    <location>
        <begin position="239"/>
        <end position="260"/>
    </location>
</feature>
<evidence type="ECO:0000256" key="1">
    <source>
        <dbReference type="ARBA" id="ARBA00004651"/>
    </source>
</evidence>
<gene>
    <name evidence="8" type="ORF">P6N53_05225</name>
</gene>
<feature type="transmembrane region" description="Helical" evidence="6">
    <location>
        <begin position="358"/>
        <end position="377"/>
    </location>
</feature>
<dbReference type="Gene3D" id="1.20.1250.20">
    <property type="entry name" value="MFS general substrate transporter like domains"/>
    <property type="match status" value="1"/>
</dbReference>
<dbReference type="GO" id="GO:0022857">
    <property type="term" value="F:transmembrane transporter activity"/>
    <property type="evidence" value="ECO:0007669"/>
    <property type="project" value="InterPro"/>
</dbReference>
<dbReference type="GO" id="GO:0005886">
    <property type="term" value="C:plasma membrane"/>
    <property type="evidence" value="ECO:0007669"/>
    <property type="project" value="UniProtKB-SubCell"/>
</dbReference>
<dbReference type="Pfam" id="PF07690">
    <property type="entry name" value="MFS_1"/>
    <property type="match status" value="1"/>
</dbReference>
<evidence type="ECO:0000256" key="2">
    <source>
        <dbReference type="ARBA" id="ARBA00022448"/>
    </source>
</evidence>
<dbReference type="AlphaFoldDB" id="A0AAW7ZA84"/>
<reference evidence="8" key="1">
    <citation type="journal article" date="2023" name="J. Hazard. Mater.">
        <title>Anaerobic biodegradation of pyrene and benzo[a]pyrene by a new sulfate-reducing Desulforamulus aquiferis strain DSA.</title>
        <authorList>
            <person name="Zhang Z."/>
            <person name="Sun J."/>
            <person name="Gong X."/>
            <person name="Wang C."/>
            <person name="Wang H."/>
        </authorList>
    </citation>
    <scope>NUCLEOTIDE SEQUENCE</scope>
    <source>
        <strain evidence="8">DSA</strain>
    </source>
</reference>
<accession>A0AAW7ZA84</accession>
<dbReference type="CDD" id="cd17489">
    <property type="entry name" value="MFS_YfcJ_like"/>
    <property type="match status" value="1"/>
</dbReference>
<feature type="transmembrane region" description="Helical" evidence="6">
    <location>
        <begin position="78"/>
        <end position="105"/>
    </location>
</feature>
<comment type="caution">
    <text evidence="8">The sequence shown here is derived from an EMBL/GenBank/DDBJ whole genome shotgun (WGS) entry which is preliminary data.</text>
</comment>
<feature type="transmembrane region" description="Helical" evidence="6">
    <location>
        <begin position="140"/>
        <end position="160"/>
    </location>
</feature>
<feature type="transmembrane region" description="Helical" evidence="6">
    <location>
        <begin position="296"/>
        <end position="318"/>
    </location>
</feature>
<feature type="transmembrane region" description="Helical" evidence="6">
    <location>
        <begin position="12"/>
        <end position="36"/>
    </location>
</feature>
<dbReference type="SUPFAM" id="SSF103473">
    <property type="entry name" value="MFS general substrate transporter"/>
    <property type="match status" value="1"/>
</dbReference>
<proteinExistence type="predicted"/>